<dbReference type="SUPFAM" id="SSF51735">
    <property type="entry name" value="NAD(P)-binding Rossmann-fold domains"/>
    <property type="match status" value="1"/>
</dbReference>
<dbReference type="InterPro" id="IPR036291">
    <property type="entry name" value="NAD(P)-bd_dom_sf"/>
</dbReference>
<dbReference type="Pfam" id="PF02826">
    <property type="entry name" value="2-Hacid_dh_C"/>
    <property type="match status" value="1"/>
</dbReference>
<evidence type="ECO:0000313" key="7">
    <source>
        <dbReference type="EMBL" id="SQB98025.1"/>
    </source>
</evidence>
<evidence type="ECO:0000313" key="8">
    <source>
        <dbReference type="Proteomes" id="UP000250166"/>
    </source>
</evidence>
<evidence type="ECO:0000259" key="5">
    <source>
        <dbReference type="Pfam" id="PF00389"/>
    </source>
</evidence>
<comment type="similarity">
    <text evidence="1 4">Belongs to the D-isomer specific 2-hydroxyacid dehydrogenase family.</text>
</comment>
<evidence type="ECO:0000256" key="3">
    <source>
        <dbReference type="ARBA" id="ARBA00023027"/>
    </source>
</evidence>
<dbReference type="Gene3D" id="3.40.50.720">
    <property type="entry name" value="NAD(P)-binding Rossmann-like Domain"/>
    <property type="match status" value="2"/>
</dbReference>
<keyword evidence="3" id="KW-0520">NAD</keyword>
<dbReference type="AlphaFoldDB" id="A0A2X3BPI3"/>
<proteinExistence type="inferred from homology"/>
<evidence type="ECO:0000259" key="6">
    <source>
        <dbReference type="Pfam" id="PF02826"/>
    </source>
</evidence>
<dbReference type="NCBIfam" id="NF006263">
    <property type="entry name" value="PRK08410.1"/>
    <property type="match status" value="1"/>
</dbReference>
<evidence type="ECO:0000256" key="1">
    <source>
        <dbReference type="ARBA" id="ARBA00005854"/>
    </source>
</evidence>
<reference evidence="7 8" key="1">
    <citation type="submission" date="2018-06" db="EMBL/GenBank/DDBJ databases">
        <authorList>
            <consortium name="Pathogen Informatics"/>
            <person name="Doyle S."/>
        </authorList>
    </citation>
    <scope>NUCLEOTIDE SEQUENCE [LARGE SCALE GENOMIC DNA]</scope>
    <source>
        <strain evidence="7 8">NCTC13102</strain>
    </source>
</reference>
<sequence>MKIVNLDAITLGDADFSELNNFGEYISYDLTRYEETLERCKGAEIVLTNKVVLDKAILSQLEALKLICVTATGTNIVDVEFASQRGIIVKNVAGYSTLSVAQHTITMVLEFLSQLHYYDTYCKSGQWSQSPTFTHLAGGRVSIDSKKWGIIGFGSIGQRVAQIATCLGAKVCYTSTSGKNQNTSYPQVSLENLLKECDIISIHAPLNPATKNLINAKSLALLKPNAILINVGRGGIVNEEDVTVALKNGARFFYGCDVLEVEPMRKNHPFLDSSIQDRLLITPHIAYAYGDSLKNLIALSIDNVKTFIKTGK</sequence>
<feature type="domain" description="D-isomer specific 2-hydroxyacid dehydrogenase catalytic" evidence="5">
    <location>
        <begin position="22"/>
        <end position="311"/>
    </location>
</feature>
<name>A0A2X3BPI3_9HELI</name>
<dbReference type="PANTHER" id="PTHR43761">
    <property type="entry name" value="D-ISOMER SPECIFIC 2-HYDROXYACID DEHYDROGENASE FAMILY PROTEIN (AFU_ORTHOLOGUE AFUA_1G13630)"/>
    <property type="match status" value="1"/>
</dbReference>
<evidence type="ECO:0000256" key="4">
    <source>
        <dbReference type="RuleBase" id="RU003719"/>
    </source>
</evidence>
<dbReference type="PROSITE" id="PS00671">
    <property type="entry name" value="D_2_HYDROXYACID_DH_3"/>
    <property type="match status" value="1"/>
</dbReference>
<dbReference type="Pfam" id="PF00389">
    <property type="entry name" value="2-Hacid_dh"/>
    <property type="match status" value="1"/>
</dbReference>
<dbReference type="SUPFAM" id="SSF52283">
    <property type="entry name" value="Formate/glycerate dehydrogenase catalytic domain-like"/>
    <property type="match status" value="1"/>
</dbReference>
<dbReference type="PROSITE" id="PS00670">
    <property type="entry name" value="D_2_HYDROXYACID_DH_2"/>
    <property type="match status" value="1"/>
</dbReference>
<dbReference type="InterPro" id="IPR006139">
    <property type="entry name" value="D-isomer_2_OHA_DH_cat_dom"/>
</dbReference>
<dbReference type="InterPro" id="IPR029753">
    <property type="entry name" value="D-isomer_DH_CS"/>
</dbReference>
<feature type="domain" description="D-isomer specific 2-hydroxyacid dehydrogenase NAD-binding" evidence="6">
    <location>
        <begin position="105"/>
        <end position="286"/>
    </location>
</feature>
<dbReference type="Proteomes" id="UP000250166">
    <property type="component" value="Unassembled WGS sequence"/>
</dbReference>
<dbReference type="GO" id="GO:0008465">
    <property type="term" value="F:hydroxypyruvate reductase (NADH) activity"/>
    <property type="evidence" value="ECO:0007669"/>
    <property type="project" value="UniProtKB-EC"/>
</dbReference>
<gene>
    <name evidence="7" type="primary">hprA</name>
    <name evidence="7" type="ORF">NCTC13102_00475</name>
</gene>
<evidence type="ECO:0000256" key="2">
    <source>
        <dbReference type="ARBA" id="ARBA00023002"/>
    </source>
</evidence>
<dbReference type="PANTHER" id="PTHR43761:SF1">
    <property type="entry name" value="D-ISOMER SPECIFIC 2-HYDROXYACID DEHYDROGENASE CATALYTIC DOMAIN-CONTAINING PROTEIN-RELATED"/>
    <property type="match status" value="1"/>
</dbReference>
<dbReference type="GO" id="GO:0050578">
    <property type="term" value="F:(2R)-2-hydroxyacid dehydrogenase (NADP+) activity"/>
    <property type="evidence" value="ECO:0007669"/>
    <property type="project" value="UniProtKB-EC"/>
</dbReference>
<organism evidence="7 8">
    <name type="scientific">Helicobacter fennelliae</name>
    <dbReference type="NCBI Taxonomy" id="215"/>
    <lineage>
        <taxon>Bacteria</taxon>
        <taxon>Pseudomonadati</taxon>
        <taxon>Campylobacterota</taxon>
        <taxon>Epsilonproteobacteria</taxon>
        <taxon>Campylobacterales</taxon>
        <taxon>Helicobacteraceae</taxon>
        <taxon>Helicobacter</taxon>
    </lineage>
</organism>
<dbReference type="InterPro" id="IPR050418">
    <property type="entry name" value="D-iso_2-hydroxyacid_DH_PdxB"/>
</dbReference>
<dbReference type="GO" id="GO:0051287">
    <property type="term" value="F:NAD binding"/>
    <property type="evidence" value="ECO:0007669"/>
    <property type="project" value="InterPro"/>
</dbReference>
<dbReference type="InterPro" id="IPR006140">
    <property type="entry name" value="D-isomer_DH_NAD-bd"/>
</dbReference>
<dbReference type="EC" id="1.1.1.29" evidence="7"/>
<dbReference type="RefSeq" id="WP_112058348.1">
    <property type="nucleotide sequence ID" value="NZ_UAWL01000006.1"/>
</dbReference>
<keyword evidence="2 4" id="KW-0560">Oxidoreductase</keyword>
<dbReference type="EMBL" id="UAWL01000006">
    <property type="protein sequence ID" value="SQB98025.1"/>
    <property type="molecule type" value="Genomic_DNA"/>
</dbReference>
<protein>
    <submittedName>
        <fullName evidence="7">2-hydroxyacid dehydrogenase</fullName>
        <ecNumber evidence="7">1.1.1.272</ecNumber>
        <ecNumber evidence="7">1.1.1.29</ecNumber>
    </submittedName>
</protein>
<dbReference type="EC" id="1.1.1.272" evidence="7"/>
<accession>A0A2X3BPI3</accession>